<sequence length="258" mass="28114">MATSSSNLKQARLDFSVSKRTGSINKAGKPSPSQTPPKTVELALPKSKPSAKVEIVESEISDFITISSDEEDTDEIISTDAASSKRAAAKKDALNPATRTRSSTKKSSPNKKITVQKEYSNDIESPGMFGTSRANSQGETNAATKKAAPGTADSNEASILPELKIKNPKWSKHYAEVKAKMGHMPAIHGEMQNRIHEILRVFDDSYEYGPCVGVTRLERWNRAKALGLNPPKEVEEILNTKQGASMPEYSQSVFFGEV</sequence>
<feature type="compositionally biased region" description="Acidic residues" evidence="1">
    <location>
        <begin position="68"/>
        <end position="77"/>
    </location>
</feature>
<dbReference type="OrthoDB" id="337486at2759"/>
<organism evidence="2 3">
    <name type="scientific">Pholiota conissans</name>
    <dbReference type="NCBI Taxonomy" id="109636"/>
    <lineage>
        <taxon>Eukaryota</taxon>
        <taxon>Fungi</taxon>
        <taxon>Dikarya</taxon>
        <taxon>Basidiomycota</taxon>
        <taxon>Agaricomycotina</taxon>
        <taxon>Agaricomycetes</taxon>
        <taxon>Agaricomycetidae</taxon>
        <taxon>Agaricales</taxon>
        <taxon>Agaricineae</taxon>
        <taxon>Strophariaceae</taxon>
        <taxon>Pholiota</taxon>
    </lineage>
</organism>
<dbReference type="GO" id="GO:0043625">
    <property type="term" value="C:delta DNA polymerase complex"/>
    <property type="evidence" value="ECO:0007669"/>
    <property type="project" value="TreeGrafter"/>
</dbReference>
<protein>
    <recommendedName>
        <fullName evidence="4">DNA polymerase delta subunit 4</fullName>
    </recommendedName>
</protein>
<keyword evidence="3" id="KW-1185">Reference proteome</keyword>
<name>A0A9P5YVU4_9AGAR</name>
<feature type="compositionally biased region" description="Polar residues" evidence="1">
    <location>
        <begin position="132"/>
        <end position="143"/>
    </location>
</feature>
<feature type="compositionally biased region" description="Low complexity" evidence="1">
    <location>
        <begin position="98"/>
        <end position="113"/>
    </location>
</feature>
<proteinExistence type="predicted"/>
<dbReference type="PANTHER" id="PTHR14303:SF0">
    <property type="entry name" value="DNA POLYMERASE DELTA SUBUNIT 4"/>
    <property type="match status" value="1"/>
</dbReference>
<accession>A0A9P5YVU4</accession>
<feature type="region of interest" description="Disordered" evidence="1">
    <location>
        <begin position="1"/>
        <end position="51"/>
    </location>
</feature>
<evidence type="ECO:0008006" key="4">
    <source>
        <dbReference type="Google" id="ProtNLM"/>
    </source>
</evidence>
<dbReference type="EMBL" id="MU155360">
    <property type="protein sequence ID" value="KAF9474826.1"/>
    <property type="molecule type" value="Genomic_DNA"/>
</dbReference>
<evidence type="ECO:0000313" key="3">
    <source>
        <dbReference type="Proteomes" id="UP000807469"/>
    </source>
</evidence>
<reference evidence="2" key="1">
    <citation type="submission" date="2020-11" db="EMBL/GenBank/DDBJ databases">
        <authorList>
            <consortium name="DOE Joint Genome Institute"/>
            <person name="Ahrendt S."/>
            <person name="Riley R."/>
            <person name="Andreopoulos W."/>
            <person name="Labutti K."/>
            <person name="Pangilinan J."/>
            <person name="Ruiz-Duenas F.J."/>
            <person name="Barrasa J.M."/>
            <person name="Sanchez-Garcia M."/>
            <person name="Camarero S."/>
            <person name="Miyauchi S."/>
            <person name="Serrano A."/>
            <person name="Linde D."/>
            <person name="Babiker R."/>
            <person name="Drula E."/>
            <person name="Ayuso-Fernandez I."/>
            <person name="Pacheco R."/>
            <person name="Padilla G."/>
            <person name="Ferreira P."/>
            <person name="Barriuso J."/>
            <person name="Kellner H."/>
            <person name="Castanera R."/>
            <person name="Alfaro M."/>
            <person name="Ramirez L."/>
            <person name="Pisabarro A.G."/>
            <person name="Kuo A."/>
            <person name="Tritt A."/>
            <person name="Lipzen A."/>
            <person name="He G."/>
            <person name="Yan M."/>
            <person name="Ng V."/>
            <person name="Cullen D."/>
            <person name="Martin F."/>
            <person name="Rosso M.-N."/>
            <person name="Henrissat B."/>
            <person name="Hibbett D."/>
            <person name="Martinez A.T."/>
            <person name="Grigoriev I.V."/>
        </authorList>
    </citation>
    <scope>NUCLEOTIDE SEQUENCE</scope>
    <source>
        <strain evidence="2">CIRM-BRFM 674</strain>
    </source>
</reference>
<dbReference type="PANTHER" id="PTHR14303">
    <property type="entry name" value="DNA POLYMERASE DELTA SUBUNIT 4"/>
    <property type="match status" value="1"/>
</dbReference>
<dbReference type="Proteomes" id="UP000807469">
    <property type="component" value="Unassembled WGS sequence"/>
</dbReference>
<dbReference type="GO" id="GO:0000731">
    <property type="term" value="P:DNA synthesis involved in DNA repair"/>
    <property type="evidence" value="ECO:0007669"/>
    <property type="project" value="InterPro"/>
</dbReference>
<comment type="caution">
    <text evidence="2">The sequence shown here is derived from an EMBL/GenBank/DDBJ whole genome shotgun (WGS) entry which is preliminary data.</text>
</comment>
<dbReference type="Pfam" id="PF04081">
    <property type="entry name" value="DNA_pol_delta_4"/>
    <property type="match status" value="1"/>
</dbReference>
<evidence type="ECO:0000313" key="2">
    <source>
        <dbReference type="EMBL" id="KAF9474826.1"/>
    </source>
</evidence>
<evidence type="ECO:0000256" key="1">
    <source>
        <dbReference type="SAM" id="MobiDB-lite"/>
    </source>
</evidence>
<dbReference type="GO" id="GO:0003887">
    <property type="term" value="F:DNA-directed DNA polymerase activity"/>
    <property type="evidence" value="ECO:0007669"/>
    <property type="project" value="TreeGrafter"/>
</dbReference>
<dbReference type="AlphaFoldDB" id="A0A9P5YVU4"/>
<feature type="region of interest" description="Disordered" evidence="1">
    <location>
        <begin position="64"/>
        <end position="159"/>
    </location>
</feature>
<gene>
    <name evidence="2" type="ORF">BDN70DRAFT_884430</name>
</gene>
<dbReference type="GO" id="GO:0006261">
    <property type="term" value="P:DNA-templated DNA replication"/>
    <property type="evidence" value="ECO:0007669"/>
    <property type="project" value="TreeGrafter"/>
</dbReference>
<dbReference type="InterPro" id="IPR007218">
    <property type="entry name" value="DNA_pol_delta_4"/>
</dbReference>